<protein>
    <submittedName>
        <fullName evidence="5">Regulatory protein GntR HTH</fullName>
    </submittedName>
</protein>
<evidence type="ECO:0000259" key="4">
    <source>
        <dbReference type="PROSITE" id="PS50949"/>
    </source>
</evidence>
<evidence type="ECO:0000256" key="2">
    <source>
        <dbReference type="ARBA" id="ARBA00023125"/>
    </source>
</evidence>
<reference evidence="6" key="2">
    <citation type="submission" date="2011-02" db="EMBL/GenBank/DDBJ databases">
        <title>The complete genome of Syntrophobotulus glycolicus DSM 8271.</title>
        <authorList>
            <person name="Lucas S."/>
            <person name="Copeland A."/>
            <person name="Lapidus A."/>
            <person name="Bruce D."/>
            <person name="Goodwin L."/>
            <person name="Pitluck S."/>
            <person name="Kyrpides N."/>
            <person name="Mavromatis K."/>
            <person name="Pagani I."/>
            <person name="Ivanova N."/>
            <person name="Mikhailova N."/>
            <person name="Chertkov O."/>
            <person name="Held B."/>
            <person name="Detter J.C."/>
            <person name="Tapia R."/>
            <person name="Han C."/>
            <person name="Land M."/>
            <person name="Hauser L."/>
            <person name="Markowitz V."/>
            <person name="Cheng J.-F."/>
            <person name="Hugenholtz P."/>
            <person name="Woyke T."/>
            <person name="Wu D."/>
            <person name="Spring S."/>
            <person name="Schroeder M."/>
            <person name="Brambilla E."/>
            <person name="Klenk H.-P."/>
            <person name="Eisen J.A."/>
        </authorList>
    </citation>
    <scope>NUCLEOTIDE SEQUENCE [LARGE SCALE GENOMIC DNA]</scope>
    <source>
        <strain evidence="6">DSM 8271 / FlGlyR</strain>
    </source>
</reference>
<gene>
    <name evidence="5" type="ordered locus">Sgly_1473</name>
</gene>
<dbReference type="PRINTS" id="PR00035">
    <property type="entry name" value="HTHGNTR"/>
</dbReference>
<dbReference type="Gene3D" id="1.10.10.10">
    <property type="entry name" value="Winged helix-like DNA-binding domain superfamily/Winged helix DNA-binding domain"/>
    <property type="match status" value="1"/>
</dbReference>
<dbReference type="HOGENOM" id="CLU_017584_9_1_9"/>
<dbReference type="Gene3D" id="1.20.120.530">
    <property type="entry name" value="GntR ligand-binding domain-like"/>
    <property type="match status" value="1"/>
</dbReference>
<name>F0SWZ1_SYNGF</name>
<evidence type="ECO:0000313" key="5">
    <source>
        <dbReference type="EMBL" id="ADY55774.1"/>
    </source>
</evidence>
<organism evidence="5 6">
    <name type="scientific">Syntrophobotulus glycolicus (strain DSM 8271 / FlGlyR)</name>
    <dbReference type="NCBI Taxonomy" id="645991"/>
    <lineage>
        <taxon>Bacteria</taxon>
        <taxon>Bacillati</taxon>
        <taxon>Bacillota</taxon>
        <taxon>Clostridia</taxon>
        <taxon>Eubacteriales</taxon>
        <taxon>Desulfitobacteriaceae</taxon>
        <taxon>Syntrophobotulus</taxon>
    </lineage>
</organism>
<dbReference type="PROSITE" id="PS50949">
    <property type="entry name" value="HTH_GNTR"/>
    <property type="match status" value="1"/>
</dbReference>
<keyword evidence="6" id="KW-1185">Reference proteome</keyword>
<dbReference type="InterPro" id="IPR036390">
    <property type="entry name" value="WH_DNA-bd_sf"/>
</dbReference>
<dbReference type="SMART" id="SM00895">
    <property type="entry name" value="FCD"/>
    <property type="match status" value="1"/>
</dbReference>
<feature type="domain" description="HTH gntR-type" evidence="4">
    <location>
        <begin position="5"/>
        <end position="73"/>
    </location>
</feature>
<dbReference type="PANTHER" id="PTHR43537">
    <property type="entry name" value="TRANSCRIPTIONAL REGULATOR, GNTR FAMILY"/>
    <property type="match status" value="1"/>
</dbReference>
<dbReference type="Proteomes" id="UP000007488">
    <property type="component" value="Chromosome"/>
</dbReference>
<dbReference type="EMBL" id="CP002547">
    <property type="protein sequence ID" value="ADY55774.1"/>
    <property type="molecule type" value="Genomic_DNA"/>
</dbReference>
<dbReference type="AlphaFoldDB" id="F0SWZ1"/>
<dbReference type="GO" id="GO:0003700">
    <property type="term" value="F:DNA-binding transcription factor activity"/>
    <property type="evidence" value="ECO:0007669"/>
    <property type="project" value="InterPro"/>
</dbReference>
<dbReference type="Pfam" id="PF00392">
    <property type="entry name" value="GntR"/>
    <property type="match status" value="1"/>
</dbReference>
<keyword evidence="2" id="KW-0238">DNA-binding</keyword>
<dbReference type="STRING" id="645991.Sgly_1473"/>
<dbReference type="InterPro" id="IPR036388">
    <property type="entry name" value="WH-like_DNA-bd_sf"/>
</dbReference>
<dbReference type="RefSeq" id="WP_013624644.1">
    <property type="nucleotide sequence ID" value="NC_015172.1"/>
</dbReference>
<keyword evidence="1" id="KW-0805">Transcription regulation</keyword>
<dbReference type="InterPro" id="IPR008920">
    <property type="entry name" value="TF_FadR/GntR_C"/>
</dbReference>
<evidence type="ECO:0000256" key="1">
    <source>
        <dbReference type="ARBA" id="ARBA00023015"/>
    </source>
</evidence>
<dbReference type="SUPFAM" id="SSF48008">
    <property type="entry name" value="GntR ligand-binding domain-like"/>
    <property type="match status" value="1"/>
</dbReference>
<evidence type="ECO:0000256" key="3">
    <source>
        <dbReference type="ARBA" id="ARBA00023163"/>
    </source>
</evidence>
<evidence type="ECO:0000313" key="6">
    <source>
        <dbReference type="Proteomes" id="UP000007488"/>
    </source>
</evidence>
<accession>F0SWZ1</accession>
<dbReference type="PANTHER" id="PTHR43537:SF43">
    <property type="entry name" value="GNTR-FAMILY TRANSCRIPTIONAL REGULATOR"/>
    <property type="match status" value="1"/>
</dbReference>
<dbReference type="GO" id="GO:0003677">
    <property type="term" value="F:DNA binding"/>
    <property type="evidence" value="ECO:0007669"/>
    <property type="project" value="UniProtKB-KW"/>
</dbReference>
<dbReference type="CDD" id="cd07377">
    <property type="entry name" value="WHTH_GntR"/>
    <property type="match status" value="1"/>
</dbReference>
<dbReference type="SMART" id="SM00345">
    <property type="entry name" value="HTH_GNTR"/>
    <property type="match status" value="1"/>
</dbReference>
<dbReference type="InterPro" id="IPR011711">
    <property type="entry name" value="GntR_C"/>
</dbReference>
<reference evidence="5 6" key="1">
    <citation type="journal article" date="2011" name="Stand. Genomic Sci.">
        <title>Complete genome sequence of Syntrophobotulus glycolicus type strain (FlGlyR).</title>
        <authorList>
            <person name="Han C."/>
            <person name="Mwirichia R."/>
            <person name="Chertkov O."/>
            <person name="Held B."/>
            <person name="Lapidus A."/>
            <person name="Nolan M."/>
            <person name="Lucas S."/>
            <person name="Hammon N."/>
            <person name="Deshpande S."/>
            <person name="Cheng J.F."/>
            <person name="Tapia R."/>
            <person name="Goodwin L."/>
            <person name="Pitluck S."/>
            <person name="Huntemann M."/>
            <person name="Liolios K."/>
            <person name="Ivanova N."/>
            <person name="Pagani I."/>
            <person name="Mavromatis K."/>
            <person name="Ovchinikova G."/>
            <person name="Pati A."/>
            <person name="Chen A."/>
            <person name="Palaniappan K."/>
            <person name="Land M."/>
            <person name="Hauser L."/>
            <person name="Brambilla E.M."/>
            <person name="Rohde M."/>
            <person name="Spring S."/>
            <person name="Sikorski J."/>
            <person name="Goker M."/>
            <person name="Woyke T."/>
            <person name="Bristow J."/>
            <person name="Eisen J.A."/>
            <person name="Markowitz V."/>
            <person name="Hugenholtz P."/>
            <person name="Kyrpides N.C."/>
            <person name="Klenk H.P."/>
            <person name="Detter J.C."/>
        </authorList>
    </citation>
    <scope>NUCLEOTIDE SEQUENCE [LARGE SCALE GENOMIC DNA]</scope>
    <source>
        <strain evidence="6">DSM 8271 / FlGlyR</strain>
    </source>
</reference>
<sequence>MFDSGRSYLKVIQYIRQQLICEQLRMGNKLPTERELSEILGLSRNSIREALRTMENMGIIESRQGSGNYLTGNFEKSFTTSLSMMVLMKQVSYLEINQLRRSIELQSLILAMKRITDDELTTIGKILTEMEHSQANAETVSDKKFHDAIIAASGNELMVNLMQALSATCEEVMEVLEHLLDQGLEDQKHLLMESRRQIYESLFHKNLSLGIESVNTHYDILDSGLNNHHSLANG</sequence>
<proteinExistence type="predicted"/>
<keyword evidence="3" id="KW-0804">Transcription</keyword>
<dbReference type="InterPro" id="IPR000524">
    <property type="entry name" value="Tscrpt_reg_HTH_GntR"/>
</dbReference>
<dbReference type="SUPFAM" id="SSF46785">
    <property type="entry name" value="Winged helix' DNA-binding domain"/>
    <property type="match status" value="1"/>
</dbReference>
<dbReference type="Pfam" id="PF07729">
    <property type="entry name" value="FCD"/>
    <property type="match status" value="1"/>
</dbReference>
<dbReference type="KEGG" id="sgy:Sgly_1473"/>
<dbReference type="eggNOG" id="COG2186">
    <property type="taxonomic scope" value="Bacteria"/>
</dbReference>